<feature type="transmembrane region" description="Helical" evidence="10">
    <location>
        <begin position="141"/>
        <end position="163"/>
    </location>
</feature>
<dbReference type="FunCoup" id="E1ZE83">
    <property type="interactions" value="356"/>
</dbReference>
<evidence type="ECO:0000256" key="6">
    <source>
        <dbReference type="ARBA" id="ARBA00023136"/>
    </source>
</evidence>
<evidence type="ECO:0000313" key="11">
    <source>
        <dbReference type="EMBL" id="EFN55984.1"/>
    </source>
</evidence>
<comment type="subcellular location">
    <subcellularLocation>
        <location evidence="1 8">Membrane</location>
        <topology evidence="1 8">Multi-pass membrane protein</topology>
    </subcellularLocation>
</comment>
<feature type="compositionally biased region" description="Polar residues" evidence="9">
    <location>
        <begin position="488"/>
        <end position="499"/>
    </location>
</feature>
<sequence length="535" mass="59286">MSELPGWRIGIIFIIFFTVAFAWDAGTAALEGWLKRHHKRGLRHVLQRLQRELLVLGLLSLLLIAFEGYLLKICIPCGTSCSWDCPAQQGSDAGSGSDGGHRRQLLASAALDELSCRQAADTCGPGSEPFWSQLALIQAHVFLFTIAAVHICYACVSMLLCLWKLRRWHRFEQHALQHELRPMSLRSLPRPGDNALTHFLWCIASMLTGGVNAEVYLGLRRLFVERLDVDPSFDFWSFLVESMEEEFSQVVGVNIVLWLLLLVWIMLPGASYQMIWLSSLAVAAVFLVGIKLQSIIICLAQGAYQLYGSRSADESAPAQQEAQRPQLDAWPQVPQRERQQQLERQYRGPDAASLFWFGKPRLVLRTIQLVYFENSLSIAAVLFSVWQGVDFDWSRYGGWPFLVSMIVIEHALKKNIKPDMARQVGMLALQRMSAEPRWSPEPGEHVPDSTGNAEQLAEAADAGVYDVSTRPAGASSMQQLEQEGGSELSGQQPDRGSSQAGVGLAAFAAGGSAAVLDISDADDERLSITRLMESG</sequence>
<keyword evidence="6 8" id="KW-0472">Membrane</keyword>
<feature type="region of interest" description="Disordered" evidence="9">
    <location>
        <begin position="471"/>
        <end position="502"/>
    </location>
</feature>
<gene>
    <name evidence="8" type="primary">MLO</name>
    <name evidence="11" type="ORF">CHLNCDRAFT_145348</name>
</gene>
<dbReference type="STRING" id="554065.E1ZE83"/>
<keyword evidence="5 8" id="KW-1133">Transmembrane helix</keyword>
<dbReference type="eggNOG" id="ENOG502QPZ5">
    <property type="taxonomic scope" value="Eukaryota"/>
</dbReference>
<dbReference type="AlphaFoldDB" id="E1ZE83"/>
<keyword evidence="4 8" id="KW-0611">Plant defense</keyword>
<dbReference type="GO" id="GO:0005516">
    <property type="term" value="F:calmodulin binding"/>
    <property type="evidence" value="ECO:0007669"/>
    <property type="project" value="UniProtKB-KW"/>
</dbReference>
<reference evidence="11 12" key="1">
    <citation type="journal article" date="2010" name="Plant Cell">
        <title>The Chlorella variabilis NC64A genome reveals adaptation to photosymbiosis, coevolution with viruses, and cryptic sex.</title>
        <authorList>
            <person name="Blanc G."/>
            <person name="Duncan G."/>
            <person name="Agarkova I."/>
            <person name="Borodovsky M."/>
            <person name="Gurnon J."/>
            <person name="Kuo A."/>
            <person name="Lindquist E."/>
            <person name="Lucas S."/>
            <person name="Pangilinan J."/>
            <person name="Polle J."/>
            <person name="Salamov A."/>
            <person name="Terry A."/>
            <person name="Yamada T."/>
            <person name="Dunigan D.D."/>
            <person name="Grigoriev I.V."/>
            <person name="Claverie J.M."/>
            <person name="Van Etten J.L."/>
        </authorList>
    </citation>
    <scope>NUCLEOTIDE SEQUENCE [LARGE SCALE GENOMIC DNA]</scope>
    <source>
        <strain evidence="11 12">NC64A</strain>
    </source>
</reference>
<keyword evidence="8" id="KW-0112">Calmodulin-binding</keyword>
<dbReference type="Proteomes" id="UP000008141">
    <property type="component" value="Unassembled WGS sequence"/>
</dbReference>
<evidence type="ECO:0000256" key="1">
    <source>
        <dbReference type="ARBA" id="ARBA00004141"/>
    </source>
</evidence>
<evidence type="ECO:0000313" key="12">
    <source>
        <dbReference type="Proteomes" id="UP000008141"/>
    </source>
</evidence>
<feature type="transmembrane region" description="Helical" evidence="10">
    <location>
        <begin position="247"/>
        <end position="267"/>
    </location>
</feature>
<keyword evidence="7 8" id="KW-0568">Pathogenesis-related protein</keyword>
<evidence type="ECO:0000256" key="3">
    <source>
        <dbReference type="ARBA" id="ARBA00022692"/>
    </source>
</evidence>
<evidence type="ECO:0000256" key="4">
    <source>
        <dbReference type="ARBA" id="ARBA00022821"/>
    </source>
</evidence>
<organism evidence="12">
    <name type="scientific">Chlorella variabilis</name>
    <name type="common">Green alga</name>
    <dbReference type="NCBI Taxonomy" id="554065"/>
    <lineage>
        <taxon>Eukaryota</taxon>
        <taxon>Viridiplantae</taxon>
        <taxon>Chlorophyta</taxon>
        <taxon>core chlorophytes</taxon>
        <taxon>Trebouxiophyceae</taxon>
        <taxon>Chlorellales</taxon>
        <taxon>Chlorellaceae</taxon>
        <taxon>Chlorella clade</taxon>
        <taxon>Chlorella</taxon>
    </lineage>
</organism>
<dbReference type="EMBL" id="GL433843">
    <property type="protein sequence ID" value="EFN55984.1"/>
    <property type="molecule type" value="Genomic_DNA"/>
</dbReference>
<dbReference type="Pfam" id="PF03094">
    <property type="entry name" value="Mlo"/>
    <property type="match status" value="2"/>
</dbReference>
<comment type="similarity">
    <text evidence="2 8">Belongs to the MLO family.</text>
</comment>
<protein>
    <recommendedName>
        <fullName evidence="8">MLO-like protein</fullName>
    </recommendedName>
</protein>
<dbReference type="InParanoid" id="E1ZE83"/>
<comment type="function">
    <text evidence="8">May be involved in modulation of pathogen defense and leaf cell death.</text>
</comment>
<evidence type="ECO:0000256" key="10">
    <source>
        <dbReference type="SAM" id="Phobius"/>
    </source>
</evidence>
<dbReference type="OrthoDB" id="1388414at2759"/>
<proteinExistence type="inferred from homology"/>
<accession>E1ZE83</accession>
<dbReference type="KEGG" id="cvr:CHLNCDRAFT_145348"/>
<keyword evidence="3 8" id="KW-0812">Transmembrane</keyword>
<feature type="transmembrane region" description="Helical" evidence="10">
    <location>
        <begin position="6"/>
        <end position="33"/>
    </location>
</feature>
<evidence type="ECO:0000256" key="9">
    <source>
        <dbReference type="SAM" id="MobiDB-lite"/>
    </source>
</evidence>
<dbReference type="GO" id="GO:0006952">
    <property type="term" value="P:defense response"/>
    <property type="evidence" value="ECO:0007669"/>
    <property type="project" value="UniProtKB-KW"/>
</dbReference>
<evidence type="ECO:0000256" key="5">
    <source>
        <dbReference type="ARBA" id="ARBA00022989"/>
    </source>
</evidence>
<keyword evidence="12" id="KW-1185">Reference proteome</keyword>
<dbReference type="RefSeq" id="XP_005848086.1">
    <property type="nucleotide sequence ID" value="XM_005848024.1"/>
</dbReference>
<evidence type="ECO:0000256" key="7">
    <source>
        <dbReference type="ARBA" id="ARBA00023265"/>
    </source>
</evidence>
<dbReference type="GO" id="GO:0016020">
    <property type="term" value="C:membrane"/>
    <property type="evidence" value="ECO:0007669"/>
    <property type="project" value="UniProtKB-SubCell"/>
</dbReference>
<dbReference type="InterPro" id="IPR004326">
    <property type="entry name" value="Mlo"/>
</dbReference>
<dbReference type="GeneID" id="17355402"/>
<name>E1ZE83_CHLVA</name>
<dbReference type="PANTHER" id="PTHR31942:SF52">
    <property type="entry name" value="MLO-LIKE PROTEIN 1"/>
    <property type="match status" value="1"/>
</dbReference>
<dbReference type="OMA" id="NTWHPCK"/>
<evidence type="ECO:0000256" key="2">
    <source>
        <dbReference type="ARBA" id="ARBA00006574"/>
    </source>
</evidence>
<feature type="transmembrane region" description="Helical" evidence="10">
    <location>
        <begin position="53"/>
        <end position="71"/>
    </location>
</feature>
<feature type="transmembrane region" description="Helical" evidence="10">
    <location>
        <begin position="273"/>
        <end position="300"/>
    </location>
</feature>
<dbReference type="PANTHER" id="PTHR31942">
    <property type="entry name" value="MLO-LIKE PROTEIN 1"/>
    <property type="match status" value="1"/>
</dbReference>
<evidence type="ECO:0000256" key="8">
    <source>
        <dbReference type="RuleBase" id="RU280816"/>
    </source>
</evidence>
<comment type="domain">
    <text evidence="8">The C-terminus contains a calmodulin-binding domain, which binds calmodulin in a calcium-dependent fashion.</text>
</comment>